<accession>A0AAV7KQY0</accession>
<name>A0AAV7KQY0_PLEWA</name>
<reference evidence="1" key="1">
    <citation type="journal article" date="2022" name="bioRxiv">
        <title>Sequencing and chromosome-scale assembly of the giantPleurodeles waltlgenome.</title>
        <authorList>
            <person name="Brown T."/>
            <person name="Elewa A."/>
            <person name="Iarovenko S."/>
            <person name="Subramanian E."/>
            <person name="Araus A.J."/>
            <person name="Petzold A."/>
            <person name="Susuki M."/>
            <person name="Suzuki K.-i.T."/>
            <person name="Hayashi T."/>
            <person name="Toyoda A."/>
            <person name="Oliveira C."/>
            <person name="Osipova E."/>
            <person name="Leigh N.D."/>
            <person name="Simon A."/>
            <person name="Yun M.H."/>
        </authorList>
    </citation>
    <scope>NUCLEOTIDE SEQUENCE</scope>
    <source>
        <strain evidence="1">20211129_DDA</strain>
        <tissue evidence="1">Liver</tissue>
    </source>
</reference>
<gene>
    <name evidence="1" type="ORF">NDU88_000770</name>
</gene>
<organism evidence="1 2">
    <name type="scientific">Pleurodeles waltl</name>
    <name type="common">Iberian ribbed newt</name>
    <dbReference type="NCBI Taxonomy" id="8319"/>
    <lineage>
        <taxon>Eukaryota</taxon>
        <taxon>Metazoa</taxon>
        <taxon>Chordata</taxon>
        <taxon>Craniata</taxon>
        <taxon>Vertebrata</taxon>
        <taxon>Euteleostomi</taxon>
        <taxon>Amphibia</taxon>
        <taxon>Batrachia</taxon>
        <taxon>Caudata</taxon>
        <taxon>Salamandroidea</taxon>
        <taxon>Salamandridae</taxon>
        <taxon>Pleurodelinae</taxon>
        <taxon>Pleurodeles</taxon>
    </lineage>
</organism>
<dbReference type="AlphaFoldDB" id="A0AAV7KQY0"/>
<comment type="caution">
    <text evidence="1">The sequence shown here is derived from an EMBL/GenBank/DDBJ whole genome shotgun (WGS) entry which is preliminary data.</text>
</comment>
<keyword evidence="2" id="KW-1185">Reference proteome</keyword>
<dbReference type="EMBL" id="JANPWB010000016">
    <property type="protein sequence ID" value="KAJ1080575.1"/>
    <property type="molecule type" value="Genomic_DNA"/>
</dbReference>
<proteinExistence type="predicted"/>
<evidence type="ECO:0000313" key="1">
    <source>
        <dbReference type="EMBL" id="KAJ1080575.1"/>
    </source>
</evidence>
<dbReference type="Proteomes" id="UP001066276">
    <property type="component" value="Chromosome 12"/>
</dbReference>
<sequence length="67" mass="7024">MGRKQRAPGLGIIGSARGLRLDNTPPVSCATLTPSSGAAIATPPTTGREGFLEYKFEILIQNPSDLI</sequence>
<protein>
    <submittedName>
        <fullName evidence="1">Uncharacterized protein</fullName>
    </submittedName>
</protein>
<evidence type="ECO:0000313" key="2">
    <source>
        <dbReference type="Proteomes" id="UP001066276"/>
    </source>
</evidence>